<name>A0A9D4EQL4_DREPO</name>
<dbReference type="EMBL" id="JAIWYP010000008">
    <property type="protein sequence ID" value="KAH3782711.1"/>
    <property type="molecule type" value="Genomic_DNA"/>
</dbReference>
<comment type="caution">
    <text evidence="1">The sequence shown here is derived from an EMBL/GenBank/DDBJ whole genome shotgun (WGS) entry which is preliminary data.</text>
</comment>
<accession>A0A9D4EQL4</accession>
<feature type="non-terminal residue" evidence="1">
    <location>
        <position position="1"/>
    </location>
</feature>
<gene>
    <name evidence="1" type="ORF">DPMN_160630</name>
</gene>
<proteinExistence type="predicted"/>
<evidence type="ECO:0000313" key="2">
    <source>
        <dbReference type="Proteomes" id="UP000828390"/>
    </source>
</evidence>
<evidence type="ECO:0000313" key="1">
    <source>
        <dbReference type="EMBL" id="KAH3782711.1"/>
    </source>
</evidence>
<reference evidence="1" key="2">
    <citation type="submission" date="2020-11" db="EMBL/GenBank/DDBJ databases">
        <authorList>
            <person name="McCartney M.A."/>
            <person name="Auch B."/>
            <person name="Kono T."/>
            <person name="Mallez S."/>
            <person name="Becker A."/>
            <person name="Gohl D.M."/>
            <person name="Silverstein K.A.T."/>
            <person name="Koren S."/>
            <person name="Bechman K.B."/>
            <person name="Herman A."/>
            <person name="Abrahante J.E."/>
            <person name="Garbe J."/>
        </authorList>
    </citation>
    <scope>NUCLEOTIDE SEQUENCE</scope>
    <source>
        <strain evidence="1">Duluth1</strain>
        <tissue evidence="1">Whole animal</tissue>
    </source>
</reference>
<protein>
    <submittedName>
        <fullName evidence="1">Uncharacterized protein</fullName>
    </submittedName>
</protein>
<keyword evidence="2" id="KW-1185">Reference proteome</keyword>
<dbReference type="Proteomes" id="UP000828390">
    <property type="component" value="Unassembled WGS sequence"/>
</dbReference>
<organism evidence="1 2">
    <name type="scientific">Dreissena polymorpha</name>
    <name type="common">Zebra mussel</name>
    <name type="synonym">Mytilus polymorpha</name>
    <dbReference type="NCBI Taxonomy" id="45954"/>
    <lineage>
        <taxon>Eukaryota</taxon>
        <taxon>Metazoa</taxon>
        <taxon>Spiralia</taxon>
        <taxon>Lophotrochozoa</taxon>
        <taxon>Mollusca</taxon>
        <taxon>Bivalvia</taxon>
        <taxon>Autobranchia</taxon>
        <taxon>Heteroconchia</taxon>
        <taxon>Euheterodonta</taxon>
        <taxon>Imparidentia</taxon>
        <taxon>Neoheterodontei</taxon>
        <taxon>Myida</taxon>
        <taxon>Dreissenoidea</taxon>
        <taxon>Dreissenidae</taxon>
        <taxon>Dreissena</taxon>
    </lineage>
</organism>
<sequence>MTPSVFNVTVKFKIAGFQKEIGECRLAGGTSFELEEQTAGLLEARYTVTRVFDWTREDEAIDGAGDVLDHLMGQARAIQRQLSQLTTGKVLVAVSREDELAINDAYISKRQVDSDMTGTAKDKN</sequence>
<reference evidence="1" key="1">
    <citation type="journal article" date="2019" name="bioRxiv">
        <title>The Genome of the Zebra Mussel, Dreissena polymorpha: A Resource for Invasive Species Research.</title>
        <authorList>
            <person name="McCartney M.A."/>
            <person name="Auch B."/>
            <person name="Kono T."/>
            <person name="Mallez S."/>
            <person name="Zhang Y."/>
            <person name="Obille A."/>
            <person name="Becker A."/>
            <person name="Abrahante J.E."/>
            <person name="Garbe J."/>
            <person name="Badalamenti J.P."/>
            <person name="Herman A."/>
            <person name="Mangelson H."/>
            <person name="Liachko I."/>
            <person name="Sullivan S."/>
            <person name="Sone E.D."/>
            <person name="Koren S."/>
            <person name="Silverstein K.A.T."/>
            <person name="Beckman K.B."/>
            <person name="Gohl D.M."/>
        </authorList>
    </citation>
    <scope>NUCLEOTIDE SEQUENCE</scope>
    <source>
        <strain evidence="1">Duluth1</strain>
        <tissue evidence="1">Whole animal</tissue>
    </source>
</reference>
<dbReference type="AlphaFoldDB" id="A0A9D4EQL4"/>